<dbReference type="Proteomes" id="UP001403385">
    <property type="component" value="Unassembled WGS sequence"/>
</dbReference>
<dbReference type="InterPro" id="IPR054015">
    <property type="entry name" value="ExsA-like_N"/>
</dbReference>
<organism evidence="5 6">
    <name type="scientific">Rapidithrix thailandica</name>
    <dbReference type="NCBI Taxonomy" id="413964"/>
    <lineage>
        <taxon>Bacteria</taxon>
        <taxon>Pseudomonadati</taxon>
        <taxon>Bacteroidota</taxon>
        <taxon>Cytophagia</taxon>
        <taxon>Cytophagales</taxon>
        <taxon>Flammeovirgaceae</taxon>
        <taxon>Rapidithrix</taxon>
    </lineage>
</organism>
<dbReference type="Pfam" id="PF12833">
    <property type="entry name" value="HTH_18"/>
    <property type="match status" value="1"/>
</dbReference>
<proteinExistence type="predicted"/>
<dbReference type="SUPFAM" id="SSF46689">
    <property type="entry name" value="Homeodomain-like"/>
    <property type="match status" value="2"/>
</dbReference>
<dbReference type="Gene3D" id="1.10.10.60">
    <property type="entry name" value="Homeodomain-like"/>
    <property type="match status" value="2"/>
</dbReference>
<keyword evidence="6" id="KW-1185">Reference proteome</keyword>
<dbReference type="GO" id="GO:0003700">
    <property type="term" value="F:DNA-binding transcription factor activity"/>
    <property type="evidence" value="ECO:0007669"/>
    <property type="project" value="InterPro"/>
</dbReference>
<dbReference type="InterPro" id="IPR018060">
    <property type="entry name" value="HTH_AraC"/>
</dbReference>
<dbReference type="InterPro" id="IPR020449">
    <property type="entry name" value="Tscrpt_reg_AraC-type_HTH"/>
</dbReference>
<evidence type="ECO:0000313" key="6">
    <source>
        <dbReference type="Proteomes" id="UP001403385"/>
    </source>
</evidence>
<evidence type="ECO:0000313" key="5">
    <source>
        <dbReference type="EMBL" id="MEN7549344.1"/>
    </source>
</evidence>
<dbReference type="SUPFAM" id="SSF51215">
    <property type="entry name" value="Regulatory protein AraC"/>
    <property type="match status" value="1"/>
</dbReference>
<dbReference type="RefSeq" id="WP_346822120.1">
    <property type="nucleotide sequence ID" value="NZ_JBDKWZ010000008.1"/>
</dbReference>
<accession>A0AAW9RWX9</accession>
<evidence type="ECO:0000256" key="3">
    <source>
        <dbReference type="ARBA" id="ARBA00023163"/>
    </source>
</evidence>
<dbReference type="PRINTS" id="PR00032">
    <property type="entry name" value="HTHARAC"/>
</dbReference>
<keyword evidence="2" id="KW-0238">DNA-binding</keyword>
<keyword evidence="1" id="KW-0805">Transcription regulation</keyword>
<dbReference type="InterPro" id="IPR018062">
    <property type="entry name" value="HTH_AraC-typ_CS"/>
</dbReference>
<dbReference type="PANTHER" id="PTHR43280">
    <property type="entry name" value="ARAC-FAMILY TRANSCRIPTIONAL REGULATOR"/>
    <property type="match status" value="1"/>
</dbReference>
<dbReference type="AlphaFoldDB" id="A0AAW9RWX9"/>
<feature type="domain" description="HTH araC/xylS-type" evidence="4">
    <location>
        <begin position="191"/>
        <end position="289"/>
    </location>
</feature>
<dbReference type="InterPro" id="IPR037923">
    <property type="entry name" value="HTH-like"/>
</dbReference>
<dbReference type="PROSITE" id="PS00041">
    <property type="entry name" value="HTH_ARAC_FAMILY_1"/>
    <property type="match status" value="1"/>
</dbReference>
<gene>
    <name evidence="5" type="ORF">AAG747_15580</name>
</gene>
<name>A0AAW9RWX9_9BACT</name>
<evidence type="ECO:0000256" key="2">
    <source>
        <dbReference type="ARBA" id="ARBA00023125"/>
    </source>
</evidence>
<comment type="caution">
    <text evidence="5">The sequence shown here is derived from an EMBL/GenBank/DDBJ whole genome shotgun (WGS) entry which is preliminary data.</text>
</comment>
<sequence length="292" mass="33948">MDIKLQDYFRATDEHNTLVLNDLIYAEYRSYLGPTQHKLWSEDHFMVFVIQGIKKIITTDQQYTIQPGEGLFLKKGSFVMSEIPDQDDCYKSLLLFTSDQYLCDFFKELQHLFPSDPQNQIIHTSVPFTVDHQLQSLLQAISDISTQAHSSKEKEIAKLRVKELLIHILDVKSNHTLRECLQALTIKNNEVQLKEVMESNFTANIALKDFAQLAGMSLSKFKRHFESFYQTSPGKWLLHKRLQHAQRLLNSTDMNISEIAFHCGFQNLSHFSKVFKQHTGFSPTEFQKEDLL</sequence>
<keyword evidence="3" id="KW-0804">Transcription</keyword>
<dbReference type="InterPro" id="IPR009057">
    <property type="entry name" value="Homeodomain-like_sf"/>
</dbReference>
<dbReference type="PROSITE" id="PS01124">
    <property type="entry name" value="HTH_ARAC_FAMILY_2"/>
    <property type="match status" value="1"/>
</dbReference>
<dbReference type="Pfam" id="PF22200">
    <property type="entry name" value="ExsA_N"/>
    <property type="match status" value="1"/>
</dbReference>
<protein>
    <submittedName>
        <fullName evidence="5">AraC family transcriptional regulator</fullName>
    </submittedName>
</protein>
<dbReference type="PANTHER" id="PTHR43280:SF2">
    <property type="entry name" value="HTH-TYPE TRANSCRIPTIONAL REGULATOR EXSA"/>
    <property type="match status" value="1"/>
</dbReference>
<dbReference type="SMART" id="SM00342">
    <property type="entry name" value="HTH_ARAC"/>
    <property type="match status" value="1"/>
</dbReference>
<evidence type="ECO:0000259" key="4">
    <source>
        <dbReference type="PROSITE" id="PS01124"/>
    </source>
</evidence>
<evidence type="ECO:0000256" key="1">
    <source>
        <dbReference type="ARBA" id="ARBA00023015"/>
    </source>
</evidence>
<dbReference type="GO" id="GO:0043565">
    <property type="term" value="F:sequence-specific DNA binding"/>
    <property type="evidence" value="ECO:0007669"/>
    <property type="project" value="InterPro"/>
</dbReference>
<reference evidence="5 6" key="1">
    <citation type="submission" date="2024-04" db="EMBL/GenBank/DDBJ databases">
        <title>Novel genus in family Flammeovirgaceae.</title>
        <authorList>
            <person name="Nguyen T.H."/>
            <person name="Vuong T.Q."/>
            <person name="Le H."/>
            <person name="Kim S.-G."/>
        </authorList>
    </citation>
    <scope>NUCLEOTIDE SEQUENCE [LARGE SCALE GENOMIC DNA]</scope>
    <source>
        <strain evidence="5 6">JCM 23209</strain>
    </source>
</reference>
<dbReference type="EMBL" id="JBDKWZ010000008">
    <property type="protein sequence ID" value="MEN7549344.1"/>
    <property type="molecule type" value="Genomic_DNA"/>
</dbReference>